<feature type="compositionally biased region" description="Polar residues" evidence="8">
    <location>
        <begin position="164"/>
        <end position="174"/>
    </location>
</feature>
<evidence type="ECO:0000313" key="9">
    <source>
        <dbReference type="Proteomes" id="UP000695022"/>
    </source>
</evidence>
<evidence type="ECO:0000313" key="10">
    <source>
        <dbReference type="RefSeq" id="XP_014667547.1"/>
    </source>
</evidence>
<feature type="region of interest" description="Disordered" evidence="8">
    <location>
        <begin position="546"/>
        <end position="591"/>
    </location>
</feature>
<feature type="compositionally biased region" description="Basic and acidic residues" evidence="8">
    <location>
        <begin position="342"/>
        <end position="360"/>
    </location>
</feature>
<dbReference type="Proteomes" id="UP000695022">
    <property type="component" value="Unplaced"/>
</dbReference>
<evidence type="ECO:0000256" key="6">
    <source>
        <dbReference type="ARBA" id="ARBA00029455"/>
    </source>
</evidence>
<dbReference type="Pfam" id="PF04006">
    <property type="entry name" value="Mpp10"/>
    <property type="match status" value="1"/>
</dbReference>
<feature type="region of interest" description="Disordered" evidence="8">
    <location>
        <begin position="109"/>
        <end position="228"/>
    </location>
</feature>
<proteinExistence type="inferred from homology"/>
<gene>
    <name evidence="10" type="primary">LOC106809099</name>
</gene>
<feature type="compositionally biased region" description="Acidic residues" evidence="8">
    <location>
        <begin position="328"/>
        <end position="339"/>
    </location>
</feature>
<feature type="compositionally biased region" description="Basic and acidic residues" evidence="8">
    <location>
        <begin position="546"/>
        <end position="568"/>
    </location>
</feature>
<evidence type="ECO:0000256" key="4">
    <source>
        <dbReference type="ARBA" id="ARBA00023242"/>
    </source>
</evidence>
<organism evidence="9 10">
    <name type="scientific">Priapulus caudatus</name>
    <name type="common">Priapulid worm</name>
    <dbReference type="NCBI Taxonomy" id="37621"/>
    <lineage>
        <taxon>Eukaryota</taxon>
        <taxon>Metazoa</taxon>
        <taxon>Ecdysozoa</taxon>
        <taxon>Scalidophora</taxon>
        <taxon>Priapulida</taxon>
        <taxon>Priapulimorpha</taxon>
        <taxon>Priapulimorphida</taxon>
        <taxon>Priapulidae</taxon>
        <taxon>Priapulus</taxon>
    </lineage>
</organism>
<keyword evidence="2 7" id="KW-0690">Ribosome biogenesis</keyword>
<comment type="function">
    <text evidence="7">Involved in nucleolar processing of pre-18S ribosomal RNA.</text>
</comment>
<dbReference type="PANTHER" id="PTHR17039">
    <property type="entry name" value="U3 SMALL NUCLEOLAR RIBONUCLEOPROTEIN PROTEIN MPP10"/>
    <property type="match status" value="1"/>
</dbReference>
<name>A0ABM1E5S6_PRICU</name>
<dbReference type="RefSeq" id="XP_014667547.1">
    <property type="nucleotide sequence ID" value="XM_014812061.1"/>
</dbReference>
<keyword evidence="9" id="KW-1185">Reference proteome</keyword>
<keyword evidence="5 7" id="KW-0687">Ribonucleoprotein</keyword>
<protein>
    <recommendedName>
        <fullName evidence="7">U3 small nucleolar ribonucleoprotein protein MPP10</fullName>
    </recommendedName>
</protein>
<feature type="compositionally biased region" description="Low complexity" evidence="8">
    <location>
        <begin position="143"/>
        <end position="157"/>
    </location>
</feature>
<accession>A0ABM1E5S6</accession>
<evidence type="ECO:0000256" key="3">
    <source>
        <dbReference type="ARBA" id="ARBA00022552"/>
    </source>
</evidence>
<dbReference type="InterPro" id="IPR012173">
    <property type="entry name" value="Mpp10"/>
</dbReference>
<feature type="compositionally biased region" description="Acidic residues" evidence="8">
    <location>
        <begin position="263"/>
        <end position="282"/>
    </location>
</feature>
<comment type="subcellular location">
    <subcellularLocation>
        <location evidence="1 7">Nucleus</location>
        <location evidence="1 7">Nucleolus</location>
    </subcellularLocation>
</comment>
<feature type="compositionally biased region" description="Basic residues" evidence="8">
    <location>
        <begin position="569"/>
        <end position="582"/>
    </location>
</feature>
<feature type="compositionally biased region" description="Basic and acidic residues" evidence="8">
    <location>
        <begin position="310"/>
        <end position="327"/>
    </location>
</feature>
<sequence length="673" mass="75775">MAAPDGNGTSLLSALYTRVIANTENPENYLSLQQEAADEFKLLTKTIYDFTKCNEASVNKGTDASEALPELIVDNFDDEQVWQEVELQNQARISRLLKDVARVRAIPGDLTLGVGGNDSETRPSATHLTSSETLEPDDDADSDSASSDNGSKGSSVVDKLEPPTKQSSGQIESGSDSEIDFDFDLLRDDFETSEKDAASDDGEAGASDPGSEEEEEPGLRPSKRTGRTIVDDAFFSLAEMEEFLEEEDRKEMRRSQGGSASKDDDEDVDMFQDIPSSDDDEEIKQSTRDFKYNDFFAPPCGSIEREEQEELRSHDESDGQEQEMKQIEEEESSEGEYAEEIMGGKRKDEEKSAFQKRQDRINERIAKMDEVRLAEKPWQLAGEVTASKRPENSLLQEHVEFDQTVKPAPIVTEEVTKSLEELITQRVKDQAWDDVERRKKATTDAQEYKKKVILDQEKSKLSLGEIYEQEYIKKTQAEKEEVEDPEHTAIKKMMNDVFSKLDALSNYQYNPKAPTPEIKIISNLPSITMEDVTPAAVSDATLLAPEEIKEKSGKEVKNSSEKTVTDRKRERREKKARKRARRVEKEKREKLVSKLQPGLGNKFSKDKALKALAQEGDKTTIVKDTGRRKQVEFKSSKAFFSKLQDEVTSHVIGHKVKSKSKEKKTVSASKLKL</sequence>
<comment type="similarity">
    <text evidence="6 7">Belongs to the MPP10 family.</text>
</comment>
<evidence type="ECO:0000256" key="7">
    <source>
        <dbReference type="PIRNR" id="PIRNR017300"/>
    </source>
</evidence>
<evidence type="ECO:0000256" key="1">
    <source>
        <dbReference type="ARBA" id="ARBA00004604"/>
    </source>
</evidence>
<dbReference type="PANTHER" id="PTHR17039:SF0">
    <property type="entry name" value="U3 SMALL NUCLEOLAR RIBONUCLEOPROTEIN PROTEIN MPP10"/>
    <property type="match status" value="1"/>
</dbReference>
<evidence type="ECO:0000256" key="2">
    <source>
        <dbReference type="ARBA" id="ARBA00022517"/>
    </source>
</evidence>
<keyword evidence="4 7" id="KW-0539">Nucleus</keyword>
<feature type="compositionally biased region" description="Basic and acidic residues" evidence="8">
    <location>
        <begin position="184"/>
        <end position="198"/>
    </location>
</feature>
<feature type="compositionally biased region" description="Polar residues" evidence="8">
    <location>
        <begin position="122"/>
        <end position="133"/>
    </location>
</feature>
<keyword evidence="3 7" id="KW-0698">rRNA processing</keyword>
<reference evidence="10" key="1">
    <citation type="submission" date="2025-08" db="UniProtKB">
        <authorList>
            <consortium name="RefSeq"/>
        </authorList>
    </citation>
    <scope>IDENTIFICATION</scope>
</reference>
<feature type="compositionally biased region" description="Basic and acidic residues" evidence="8">
    <location>
        <begin position="283"/>
        <end position="292"/>
    </location>
</feature>
<feature type="region of interest" description="Disordered" evidence="8">
    <location>
        <begin position="240"/>
        <end position="360"/>
    </location>
</feature>
<evidence type="ECO:0000256" key="5">
    <source>
        <dbReference type="ARBA" id="ARBA00023274"/>
    </source>
</evidence>
<evidence type="ECO:0000256" key="8">
    <source>
        <dbReference type="SAM" id="MobiDB-lite"/>
    </source>
</evidence>
<dbReference type="GeneID" id="106809099"/>
<dbReference type="PIRSF" id="PIRSF017300">
    <property type="entry name" value="snoRNP_Mpp10"/>
    <property type="match status" value="1"/>
</dbReference>